<evidence type="ECO:0000259" key="15">
    <source>
        <dbReference type="SMART" id="SM01017"/>
    </source>
</evidence>
<keyword evidence="10" id="KW-0844">Vision</keyword>
<keyword evidence="9" id="KW-0804">Transcription</keyword>
<keyword evidence="6" id="KW-0832">Ubl conjugation</keyword>
<comment type="subcellular location">
    <subcellularLocation>
        <location evidence="1">Cytoplasm</location>
    </subcellularLocation>
</comment>
<evidence type="ECO:0000256" key="1">
    <source>
        <dbReference type="ARBA" id="ARBA00004496"/>
    </source>
</evidence>
<evidence type="ECO:0000256" key="8">
    <source>
        <dbReference type="ARBA" id="ARBA00023157"/>
    </source>
</evidence>
<evidence type="ECO:0000256" key="13">
    <source>
        <dbReference type="ARBA" id="ARBA00045565"/>
    </source>
</evidence>
<keyword evidence="7" id="KW-0805">Transcription regulation</keyword>
<dbReference type="Pfam" id="PF02752">
    <property type="entry name" value="Arrestin_C"/>
    <property type="match status" value="1"/>
</dbReference>
<evidence type="ECO:0000256" key="4">
    <source>
        <dbReference type="ARBA" id="ARBA00022499"/>
    </source>
</evidence>
<dbReference type="InterPro" id="IPR014752">
    <property type="entry name" value="Arrestin-like_C"/>
</dbReference>
<evidence type="ECO:0000256" key="11">
    <source>
        <dbReference type="ARBA" id="ARBA00023306"/>
    </source>
</evidence>
<name>A0ABN9L7Q7_9NEOB</name>
<evidence type="ECO:0000256" key="2">
    <source>
        <dbReference type="ARBA" id="ARBA00005298"/>
    </source>
</evidence>
<evidence type="ECO:0000256" key="9">
    <source>
        <dbReference type="ARBA" id="ARBA00023163"/>
    </source>
</evidence>
<evidence type="ECO:0000256" key="5">
    <source>
        <dbReference type="ARBA" id="ARBA00022553"/>
    </source>
</evidence>
<feature type="domain" description="Arrestin C-terminal-like" evidence="15">
    <location>
        <begin position="174"/>
        <end position="301"/>
    </location>
</feature>
<evidence type="ECO:0000256" key="10">
    <source>
        <dbReference type="ARBA" id="ARBA00023305"/>
    </source>
</evidence>
<sequence>MVVFKKIKCFEVVFTDPEKVYCGGEKVTGKVLVEVCEVTRVAAVKFLACGVAKVLWSSGSQHCKQEMEYLRYEDTLHMEDQPTDSDGSVILRPGNQYEYKFGFELPQGPLGTTFKGKYGSVKYWVKAFLERPSHPAQEAQKKFEVIDFVDVNTPDLLSPISGKKHKKMTCLFIPDGHISMSASINRKGFCEGEEICISADFENTCSRIVVPKAAIIAKHTYLANGLTKVFTQKLCSVRGNHIISGMTDSWRGKSIRVPKIKPSILGCNILRVEYSLLIYVSVPGAKKVILDLPLVIGSSSSGLNSRSSSMASQASSEMSWVELNIPGTPEAPPCYLDIIHEDHRIESPTTPLIDEFDSICDSPIFMYAPEFKFMPPPTYTEVDANKNTSLH</sequence>
<keyword evidence="11" id="KW-0131">Cell cycle</keyword>
<dbReference type="InterPro" id="IPR011021">
    <property type="entry name" value="Arrestin-like_N"/>
</dbReference>
<comment type="function">
    <text evidence="13">May act as an oxidative stress mediator by inhibiting thioredoxin activity or by limiting its bioavailability. Interacts with COPS5 and restores COPS5-induced suppression of CDKN1B stability, blocking the COPS5-mediated translocation of CDKN1B from the nucleus to the cytoplasm. Functions as a transcriptional repressor, possibly by acting as a bridge molecule between transcription factors and corepressor complexes, and over-expression will induce G0/G1 cell cycle arrest. Required for the maturation of natural killer cells. Acts as a suppressor of tumor cell growth. Inhibits the proteasomal degradation of DDIT4, and thereby contributes to the inhibition of the mammalian target of rapamycin complex 1 (mTORC1).</text>
</comment>
<keyword evidence="4" id="KW-1017">Isopeptide bond</keyword>
<accession>A0ABN9L7Q7</accession>
<dbReference type="Gene3D" id="2.60.40.640">
    <property type="match status" value="2"/>
</dbReference>
<dbReference type="InterPro" id="IPR014756">
    <property type="entry name" value="Ig_E-set"/>
</dbReference>
<comment type="similarity">
    <text evidence="2">Belongs to the arrestin family.</text>
</comment>
<dbReference type="Proteomes" id="UP001176940">
    <property type="component" value="Unassembled WGS sequence"/>
</dbReference>
<reference evidence="16" key="1">
    <citation type="submission" date="2023-07" db="EMBL/GenBank/DDBJ databases">
        <authorList>
            <person name="Stuckert A."/>
        </authorList>
    </citation>
    <scope>NUCLEOTIDE SEQUENCE</scope>
</reference>
<dbReference type="Pfam" id="PF00339">
    <property type="entry name" value="Arrestin_N"/>
    <property type="match status" value="1"/>
</dbReference>
<gene>
    <name evidence="16" type="ORF">RIMI_LOCUS5329185</name>
</gene>
<keyword evidence="17" id="KW-1185">Reference proteome</keyword>
<dbReference type="PANTHER" id="PTHR11188">
    <property type="entry name" value="ARRESTIN DOMAIN CONTAINING PROTEIN"/>
    <property type="match status" value="1"/>
</dbReference>
<dbReference type="SUPFAM" id="SSF81296">
    <property type="entry name" value="E set domains"/>
    <property type="match status" value="2"/>
</dbReference>
<keyword evidence="10" id="KW-0716">Sensory transduction</keyword>
<keyword evidence="8" id="KW-1015">Disulfide bond</keyword>
<dbReference type="EMBL" id="CAUEEQ010009018">
    <property type="protein sequence ID" value="CAJ0933051.1"/>
    <property type="molecule type" value="Genomic_DNA"/>
</dbReference>
<keyword evidence="3" id="KW-0963">Cytoplasm</keyword>
<evidence type="ECO:0000256" key="12">
    <source>
        <dbReference type="ARBA" id="ARBA00039479"/>
    </source>
</evidence>
<organism evidence="16 17">
    <name type="scientific">Ranitomeya imitator</name>
    <name type="common">mimic poison frog</name>
    <dbReference type="NCBI Taxonomy" id="111125"/>
    <lineage>
        <taxon>Eukaryota</taxon>
        <taxon>Metazoa</taxon>
        <taxon>Chordata</taxon>
        <taxon>Craniata</taxon>
        <taxon>Vertebrata</taxon>
        <taxon>Euteleostomi</taxon>
        <taxon>Amphibia</taxon>
        <taxon>Batrachia</taxon>
        <taxon>Anura</taxon>
        <taxon>Neobatrachia</taxon>
        <taxon>Hyloidea</taxon>
        <taxon>Dendrobatidae</taxon>
        <taxon>Dendrobatinae</taxon>
        <taxon>Ranitomeya</taxon>
    </lineage>
</organism>
<dbReference type="PANTHER" id="PTHR11188:SF14">
    <property type="entry name" value="THIOREDOXIN-INTERACTING PROTEIN"/>
    <property type="match status" value="1"/>
</dbReference>
<comment type="caution">
    <text evidence="16">The sequence shown here is derived from an EMBL/GenBank/DDBJ whole genome shotgun (WGS) entry which is preliminary data.</text>
</comment>
<evidence type="ECO:0000313" key="16">
    <source>
        <dbReference type="EMBL" id="CAJ0933051.1"/>
    </source>
</evidence>
<evidence type="ECO:0000256" key="3">
    <source>
        <dbReference type="ARBA" id="ARBA00022490"/>
    </source>
</evidence>
<evidence type="ECO:0000256" key="6">
    <source>
        <dbReference type="ARBA" id="ARBA00022843"/>
    </source>
</evidence>
<evidence type="ECO:0000256" key="7">
    <source>
        <dbReference type="ARBA" id="ARBA00023015"/>
    </source>
</evidence>
<dbReference type="InterPro" id="IPR050357">
    <property type="entry name" value="Arrestin_domain-protein"/>
</dbReference>
<keyword evidence="5" id="KW-0597">Phosphoprotein</keyword>
<dbReference type="InterPro" id="IPR011022">
    <property type="entry name" value="Arrestin_C-like"/>
</dbReference>
<proteinExistence type="inferred from homology"/>
<protein>
    <recommendedName>
        <fullName evidence="12">Thioredoxin-interacting protein</fullName>
    </recommendedName>
</protein>
<dbReference type="SMART" id="SM01017">
    <property type="entry name" value="Arrestin_C"/>
    <property type="match status" value="1"/>
</dbReference>
<comment type="subunit">
    <text evidence="14">Homodimer; disulfide-linked. Interacts with TXN/thioredoxin through its redox-active site. Interacts with transcriptional repressors ZBTB16, ZBTB32 and HDAC1. Interacts with DDIT4.</text>
</comment>
<evidence type="ECO:0000256" key="14">
    <source>
        <dbReference type="ARBA" id="ARBA00046869"/>
    </source>
</evidence>
<evidence type="ECO:0000313" key="17">
    <source>
        <dbReference type="Proteomes" id="UP001176940"/>
    </source>
</evidence>